<dbReference type="EMBL" id="HE663493">
    <property type="protein sequence ID" value="CCG08586.1"/>
    <property type="molecule type" value="Genomic_DNA"/>
</dbReference>
<dbReference type="PATRIC" id="fig|1150469.3.peg.2204"/>
<dbReference type="Pfam" id="PF08240">
    <property type="entry name" value="ADH_N"/>
    <property type="match status" value="1"/>
</dbReference>
<dbReference type="STRING" id="1150469.RSPPHO_01960"/>
<dbReference type="AlphaFoldDB" id="H6SKS1"/>
<gene>
    <name evidence="2" type="ORF">RSPPHO_01960</name>
</gene>
<evidence type="ECO:0000313" key="3">
    <source>
        <dbReference type="Proteomes" id="UP000033220"/>
    </source>
</evidence>
<evidence type="ECO:0000313" key="2">
    <source>
        <dbReference type="EMBL" id="CCG08586.1"/>
    </source>
</evidence>
<dbReference type="InterPro" id="IPR013149">
    <property type="entry name" value="ADH-like_C"/>
</dbReference>
<keyword evidence="3" id="KW-1185">Reference proteome</keyword>
<sequence length="321" mass="32958">MRAMVCEALGEDLRLREVESPPLGPNDVRLRLIAAGVNFADGLMLEGRYQFKAAPPFTPGLEGVGEVVEAGTDVPLALGTRVLAVPDRGAWAEDLVLPARYVVPLPPTLDPVAAAGFPVTFGTAHFGLVDRARLAPGEVVLVHGAAGGAGLAAVACAKALGARVIATANGPDRLAIAAAAGADALIDAGASDLREQVKALTGGEGVDVVYDPVGGALFETSLRCTAPDGRLLVVGFASGTVPAPPANLLLVKNLSVIGYDWGGYRRRFPDRVMASLTQALDAWAGGRLEVHVGATFPLGDAMEALAALKARTHTGKLILTV</sequence>
<dbReference type="PANTHER" id="PTHR43677">
    <property type="entry name" value="SHORT-CHAIN DEHYDROGENASE/REDUCTASE"/>
    <property type="match status" value="1"/>
</dbReference>
<evidence type="ECO:0000259" key="1">
    <source>
        <dbReference type="SMART" id="SM00829"/>
    </source>
</evidence>
<dbReference type="Gene3D" id="3.90.180.10">
    <property type="entry name" value="Medium-chain alcohol dehydrogenases, catalytic domain"/>
    <property type="match status" value="1"/>
</dbReference>
<dbReference type="SMART" id="SM00829">
    <property type="entry name" value="PKS_ER"/>
    <property type="match status" value="1"/>
</dbReference>
<protein>
    <submittedName>
        <fullName evidence="2">Zinc-containing alcohol dehydrogenase superfamily</fullName>
        <ecNumber evidence="2">1.6.5.5</ecNumber>
    </submittedName>
</protein>
<dbReference type="RefSeq" id="WP_014415221.1">
    <property type="nucleotide sequence ID" value="NC_017059.1"/>
</dbReference>
<organism evidence="2 3">
    <name type="scientific">Pararhodospirillum photometricum DSM 122</name>
    <dbReference type="NCBI Taxonomy" id="1150469"/>
    <lineage>
        <taxon>Bacteria</taxon>
        <taxon>Pseudomonadati</taxon>
        <taxon>Pseudomonadota</taxon>
        <taxon>Alphaproteobacteria</taxon>
        <taxon>Rhodospirillales</taxon>
        <taxon>Rhodospirillaceae</taxon>
        <taxon>Pararhodospirillum</taxon>
    </lineage>
</organism>
<dbReference type="eggNOG" id="COG0604">
    <property type="taxonomic scope" value="Bacteria"/>
</dbReference>
<dbReference type="KEGG" id="rpm:RSPPHO_01960"/>
<feature type="domain" description="Enoyl reductase (ER)" evidence="1">
    <location>
        <begin position="10"/>
        <end position="319"/>
    </location>
</feature>
<dbReference type="InterPro" id="IPR020843">
    <property type="entry name" value="ER"/>
</dbReference>
<dbReference type="CDD" id="cd08241">
    <property type="entry name" value="QOR1"/>
    <property type="match status" value="1"/>
</dbReference>
<name>H6SKS1_PARPM</name>
<dbReference type="OrthoDB" id="4190732at2"/>
<dbReference type="InterPro" id="IPR013154">
    <property type="entry name" value="ADH-like_N"/>
</dbReference>
<dbReference type="Pfam" id="PF00107">
    <property type="entry name" value="ADH_zinc_N"/>
    <property type="match status" value="1"/>
</dbReference>
<dbReference type="HOGENOM" id="CLU_026673_3_1_5"/>
<dbReference type="Gene3D" id="3.40.50.720">
    <property type="entry name" value="NAD(P)-binding Rossmann-like Domain"/>
    <property type="match status" value="1"/>
</dbReference>
<reference evidence="2 3" key="1">
    <citation type="submission" date="2012-02" db="EMBL/GenBank/DDBJ databases">
        <title>Shotgun genome sequence of Phaeospirillum photometricum DSM 122.</title>
        <authorList>
            <person name="Duquesne K."/>
            <person name="Sturgis J."/>
        </authorList>
    </citation>
    <scope>NUCLEOTIDE SEQUENCE [LARGE SCALE GENOMIC DNA]</scope>
    <source>
        <strain evidence="3">DSM122</strain>
    </source>
</reference>
<dbReference type="SUPFAM" id="SSF50129">
    <property type="entry name" value="GroES-like"/>
    <property type="match status" value="1"/>
</dbReference>
<dbReference type="EC" id="1.6.5.5" evidence="2"/>
<dbReference type="InterPro" id="IPR011032">
    <property type="entry name" value="GroES-like_sf"/>
</dbReference>
<keyword evidence="2" id="KW-0560">Oxidoreductase</keyword>
<proteinExistence type="predicted"/>
<dbReference type="InterPro" id="IPR036291">
    <property type="entry name" value="NAD(P)-bd_dom_sf"/>
</dbReference>
<dbReference type="PANTHER" id="PTHR43677:SF4">
    <property type="entry name" value="QUINONE OXIDOREDUCTASE-LIKE PROTEIN 2"/>
    <property type="match status" value="1"/>
</dbReference>
<dbReference type="GO" id="GO:0003960">
    <property type="term" value="F:quinone reductase (NADPH) activity"/>
    <property type="evidence" value="ECO:0007669"/>
    <property type="project" value="UniProtKB-EC"/>
</dbReference>
<dbReference type="InterPro" id="IPR051397">
    <property type="entry name" value="Zn-ADH-like_protein"/>
</dbReference>
<dbReference type="Proteomes" id="UP000033220">
    <property type="component" value="Chromosome DSM 122"/>
</dbReference>
<accession>H6SKS1</accession>
<dbReference type="SUPFAM" id="SSF51735">
    <property type="entry name" value="NAD(P)-binding Rossmann-fold domains"/>
    <property type="match status" value="1"/>
</dbReference>